<dbReference type="SUPFAM" id="SSF52058">
    <property type="entry name" value="L domain-like"/>
    <property type="match status" value="1"/>
</dbReference>
<evidence type="ECO:0000313" key="3">
    <source>
        <dbReference type="Proteomes" id="UP000256970"/>
    </source>
</evidence>
<evidence type="ECO:0000313" key="2">
    <source>
        <dbReference type="EMBL" id="SZX72582.1"/>
    </source>
</evidence>
<sequence>MPSIERIELARTRWQPKLTGSWPASWGNLTSLRWLDLSGSTGYTALITDPLPQAWFTAPGMSNLRAFICQDCKWVMAADASYSAWQQLAYLDISGNRLFALDNLGLPFTWLGNPTNVLPTEWEILSLSVLRARGCNLTAATSTELAIWTNMTQDTGLINRLRVLDIGDNPELSFTDMEMFFGQMRLWEL</sequence>
<dbReference type="AlphaFoldDB" id="A0A383W616"/>
<dbReference type="InterPro" id="IPR032675">
    <property type="entry name" value="LRR_dom_sf"/>
</dbReference>
<dbReference type="GO" id="GO:0005930">
    <property type="term" value="C:axoneme"/>
    <property type="evidence" value="ECO:0007669"/>
    <property type="project" value="UniProtKB-SubCell"/>
</dbReference>
<comment type="subcellular location">
    <subcellularLocation>
        <location evidence="1">Cytoplasm</location>
        <location evidence="1">Cytoskeleton</location>
        <location evidence="1">Cilium axoneme</location>
    </subcellularLocation>
</comment>
<protein>
    <recommendedName>
        <fullName evidence="4">Leucine-rich repeat-containing N-terminal plant-type domain-containing protein</fullName>
    </recommendedName>
</protein>
<proteinExistence type="predicted"/>
<name>A0A383W616_TETOB</name>
<reference evidence="2 3" key="1">
    <citation type="submission" date="2016-10" db="EMBL/GenBank/DDBJ databases">
        <authorList>
            <person name="Cai Z."/>
        </authorList>
    </citation>
    <scope>NUCLEOTIDE SEQUENCE [LARGE SCALE GENOMIC DNA]</scope>
</reference>
<evidence type="ECO:0000256" key="1">
    <source>
        <dbReference type="ARBA" id="ARBA00004430"/>
    </source>
</evidence>
<dbReference type="EMBL" id="FNXT01001142">
    <property type="protein sequence ID" value="SZX72582.1"/>
    <property type="molecule type" value="Genomic_DNA"/>
</dbReference>
<gene>
    <name evidence="2" type="ORF">BQ4739_LOCUS12749</name>
</gene>
<keyword evidence="3" id="KW-1185">Reference proteome</keyword>
<dbReference type="Gene3D" id="3.80.10.10">
    <property type="entry name" value="Ribonuclease Inhibitor"/>
    <property type="match status" value="1"/>
</dbReference>
<organism evidence="2 3">
    <name type="scientific">Tetradesmus obliquus</name>
    <name type="common">Green alga</name>
    <name type="synonym">Acutodesmus obliquus</name>
    <dbReference type="NCBI Taxonomy" id="3088"/>
    <lineage>
        <taxon>Eukaryota</taxon>
        <taxon>Viridiplantae</taxon>
        <taxon>Chlorophyta</taxon>
        <taxon>core chlorophytes</taxon>
        <taxon>Chlorophyceae</taxon>
        <taxon>CS clade</taxon>
        <taxon>Sphaeropleales</taxon>
        <taxon>Scenedesmaceae</taxon>
        <taxon>Tetradesmus</taxon>
    </lineage>
</organism>
<evidence type="ECO:0008006" key="4">
    <source>
        <dbReference type="Google" id="ProtNLM"/>
    </source>
</evidence>
<accession>A0A383W616</accession>
<dbReference type="Proteomes" id="UP000256970">
    <property type="component" value="Unassembled WGS sequence"/>
</dbReference>